<reference evidence="2 3" key="1">
    <citation type="submission" date="2019-03" db="EMBL/GenBank/DDBJ databases">
        <title>Genomic Encyclopedia of Type Strains, Phase IV (KMG-IV): sequencing the most valuable type-strain genomes for metagenomic binning, comparative biology and taxonomic classification.</title>
        <authorList>
            <person name="Goeker M."/>
        </authorList>
    </citation>
    <scope>NUCLEOTIDE SEQUENCE [LARGE SCALE GENOMIC DNA]</scope>
    <source>
        <strain evidence="2 3">DSM 21667</strain>
    </source>
</reference>
<dbReference type="OrthoDB" id="9180794at2"/>
<evidence type="ECO:0000313" key="2">
    <source>
        <dbReference type="EMBL" id="TDR48885.1"/>
    </source>
</evidence>
<dbReference type="GO" id="GO:0008757">
    <property type="term" value="F:S-adenosylmethionine-dependent methyltransferase activity"/>
    <property type="evidence" value="ECO:0007669"/>
    <property type="project" value="InterPro"/>
</dbReference>
<keyword evidence="3" id="KW-1185">Reference proteome</keyword>
<proteinExistence type="predicted"/>
<dbReference type="Gene3D" id="3.40.50.150">
    <property type="entry name" value="Vaccinia Virus protein VP39"/>
    <property type="match status" value="1"/>
</dbReference>
<protein>
    <submittedName>
        <fullName evidence="2">Methyltransferase family protein</fullName>
    </submittedName>
</protein>
<dbReference type="Pfam" id="PF08241">
    <property type="entry name" value="Methyltransf_11"/>
    <property type="match status" value="1"/>
</dbReference>
<name>A0A4R6ZAG4_9GAMM</name>
<gene>
    <name evidence="2" type="ORF">DFR29_101509</name>
</gene>
<dbReference type="RefSeq" id="WP_133816985.1">
    <property type="nucleotide sequence ID" value="NZ_SNZH01000001.1"/>
</dbReference>
<dbReference type="InterPro" id="IPR013216">
    <property type="entry name" value="Methyltransf_11"/>
</dbReference>
<sequence>MKLDLGCGSRKREGFTGVDSSPDCGADVVHDLNVMPWPFADGSVDEVHCAHFLEHLDGPERIRFMVELYRVMQPGAKALIITPYWSWVGAIQDPTHKWPPIAEQSYLYFNAAARTSMGVEHYNIACDFDVEFGGLPAPEVSRLPQGEQNFARKHNLNTVLELHAVLTRR</sequence>
<evidence type="ECO:0000259" key="1">
    <source>
        <dbReference type="Pfam" id="PF08241"/>
    </source>
</evidence>
<dbReference type="Proteomes" id="UP000295293">
    <property type="component" value="Unassembled WGS sequence"/>
</dbReference>
<keyword evidence="2" id="KW-0489">Methyltransferase</keyword>
<keyword evidence="2" id="KW-0808">Transferase</keyword>
<comment type="caution">
    <text evidence="2">The sequence shown here is derived from an EMBL/GenBank/DDBJ whole genome shotgun (WGS) entry which is preliminary data.</text>
</comment>
<dbReference type="InterPro" id="IPR029063">
    <property type="entry name" value="SAM-dependent_MTases_sf"/>
</dbReference>
<feature type="domain" description="Methyltransferase type 11" evidence="1">
    <location>
        <begin position="31"/>
        <end position="79"/>
    </location>
</feature>
<dbReference type="EMBL" id="SNZH01000001">
    <property type="protein sequence ID" value="TDR48885.1"/>
    <property type="molecule type" value="Genomic_DNA"/>
</dbReference>
<dbReference type="SUPFAM" id="SSF53335">
    <property type="entry name" value="S-adenosyl-L-methionine-dependent methyltransferases"/>
    <property type="match status" value="1"/>
</dbReference>
<dbReference type="GO" id="GO:0032259">
    <property type="term" value="P:methylation"/>
    <property type="evidence" value="ECO:0007669"/>
    <property type="project" value="UniProtKB-KW"/>
</dbReference>
<evidence type="ECO:0000313" key="3">
    <source>
        <dbReference type="Proteomes" id="UP000295293"/>
    </source>
</evidence>
<organism evidence="2 3">
    <name type="scientific">Tahibacter aquaticus</name>
    <dbReference type="NCBI Taxonomy" id="520092"/>
    <lineage>
        <taxon>Bacteria</taxon>
        <taxon>Pseudomonadati</taxon>
        <taxon>Pseudomonadota</taxon>
        <taxon>Gammaproteobacteria</taxon>
        <taxon>Lysobacterales</taxon>
        <taxon>Rhodanobacteraceae</taxon>
        <taxon>Tahibacter</taxon>
    </lineage>
</organism>
<dbReference type="AlphaFoldDB" id="A0A4R6ZAG4"/>
<accession>A0A4R6ZAG4</accession>